<dbReference type="RefSeq" id="WP_125014513.1">
    <property type="nucleotide sequence ID" value="NZ_QWEZ01000001.1"/>
</dbReference>
<dbReference type="InterPro" id="IPR038670">
    <property type="entry name" value="HslJ-like_sf"/>
</dbReference>
<dbReference type="InterPro" id="IPR005184">
    <property type="entry name" value="DUF306_Meta_HslJ"/>
</dbReference>
<evidence type="ECO:0000259" key="1">
    <source>
        <dbReference type="Pfam" id="PF03724"/>
    </source>
</evidence>
<keyword evidence="3" id="KW-1185">Reference proteome</keyword>
<gene>
    <name evidence="2" type="ORF">D0544_02905</name>
</gene>
<evidence type="ECO:0000313" key="3">
    <source>
        <dbReference type="Proteomes" id="UP000280792"/>
    </source>
</evidence>
<reference evidence="2 3" key="2">
    <citation type="submission" date="2018-12" db="EMBL/GenBank/DDBJ databases">
        <title>Simiduia agarivorans gen. nov., sp. nov., a marine, agarolytic bacterium isolated from shallow coastal water from Keelung, Taiwan.</title>
        <authorList>
            <person name="Shieh W.Y."/>
        </authorList>
    </citation>
    <scope>NUCLEOTIDE SEQUENCE [LARGE SCALE GENOMIC DNA]</scope>
    <source>
        <strain evidence="2 3">GTF-13</strain>
    </source>
</reference>
<dbReference type="EMBL" id="QWEZ01000001">
    <property type="protein sequence ID" value="RRJ84087.1"/>
    <property type="molecule type" value="Genomic_DNA"/>
</dbReference>
<dbReference type="Pfam" id="PF03724">
    <property type="entry name" value="META"/>
    <property type="match status" value="1"/>
</dbReference>
<proteinExistence type="predicted"/>
<accession>A0A3P3VP11</accession>
<dbReference type="PANTHER" id="PTHR38013">
    <property type="entry name" value="GLYCOPROTEIN/POLYSACCHARIDE METABOLISM"/>
    <property type="match status" value="1"/>
</dbReference>
<feature type="domain" description="DUF306" evidence="1">
    <location>
        <begin position="148"/>
        <end position="257"/>
    </location>
</feature>
<dbReference type="Proteomes" id="UP000280792">
    <property type="component" value="Unassembled WGS sequence"/>
</dbReference>
<dbReference type="InterPro" id="IPR039366">
    <property type="entry name" value="Pilotin"/>
</dbReference>
<dbReference type="InterPro" id="IPR053196">
    <property type="entry name" value="Lipoprotein_YbaY-like"/>
</dbReference>
<reference evidence="2 3" key="1">
    <citation type="submission" date="2018-08" db="EMBL/GenBank/DDBJ databases">
        <authorList>
            <person name="Khan S.A."/>
        </authorList>
    </citation>
    <scope>NUCLEOTIDE SEQUENCE [LARGE SCALE GENOMIC DNA]</scope>
    <source>
        <strain evidence="2 3">GTF-13</strain>
    </source>
</reference>
<dbReference type="PANTHER" id="PTHR38013:SF1">
    <property type="entry name" value="GLYCOPROTEIN_POLYSACCHARIDE METABOLISM"/>
    <property type="match status" value="1"/>
</dbReference>
<dbReference type="Gene3D" id="2.40.128.270">
    <property type="match status" value="1"/>
</dbReference>
<comment type="caution">
    <text evidence="2">The sequence shown here is derived from an EMBL/GenBank/DDBJ whole genome shotgun (WGS) entry which is preliminary data.</text>
</comment>
<name>A0A3P3VP11_9GAMM</name>
<dbReference type="AlphaFoldDB" id="A0A3P3VP11"/>
<organism evidence="2 3">
    <name type="scientific">Aestuariirhabdus litorea</name>
    <dbReference type="NCBI Taxonomy" id="2528527"/>
    <lineage>
        <taxon>Bacteria</taxon>
        <taxon>Pseudomonadati</taxon>
        <taxon>Pseudomonadota</taxon>
        <taxon>Gammaproteobacteria</taxon>
        <taxon>Oceanospirillales</taxon>
        <taxon>Aestuariirhabdaceae</taxon>
        <taxon>Aestuariirhabdus</taxon>
    </lineage>
</organism>
<dbReference type="PROSITE" id="PS51257">
    <property type="entry name" value="PROKAR_LIPOPROTEIN"/>
    <property type="match status" value="1"/>
</dbReference>
<dbReference type="Pfam" id="PF09619">
    <property type="entry name" value="YscW"/>
    <property type="match status" value="1"/>
</dbReference>
<protein>
    <submittedName>
        <fullName evidence="2">META domain-containing protein</fullName>
    </submittedName>
</protein>
<sequence>MNPRQRLWTPLLALIGLTLGGCQALMPDSREQIDTLVSYRERMMLPPEAEVTVLLQDVSRVDAPADIVDEARLVVGAKAPPYALSVRYAPEQIVTGHRYAIRAEIHSAGKLMFTSTEHIDPFAAGAERPLPLMVRRVGGHNPARNTVSLTNTYWKLVRLDDQAVDEGWVGKELFLRFDVEGGHAGGYGGCNQFNASYRQQGNDLSFGPLISTQRACATGMEQEDRFLNRLASVVGFSLKGGILALLNAERKVVAVFEARPEP</sequence>
<evidence type="ECO:0000313" key="2">
    <source>
        <dbReference type="EMBL" id="RRJ84087.1"/>
    </source>
</evidence>